<reference evidence="1 2" key="1">
    <citation type="submission" date="2015-09" db="EMBL/GenBank/DDBJ databases">
        <title>A metagenomics-based metabolic model of nitrate-dependent anaerobic oxidation of methane by Methanoperedens-like archaea.</title>
        <authorList>
            <person name="Arshad A."/>
            <person name="Speth D.R."/>
            <person name="De Graaf R.M."/>
            <person name="Op Den Camp H.J."/>
            <person name="Jetten M.S."/>
            <person name="Welte C.U."/>
        </authorList>
    </citation>
    <scope>NUCLEOTIDE SEQUENCE [LARGE SCALE GENOMIC DNA]</scope>
</reference>
<evidence type="ECO:0000313" key="1">
    <source>
        <dbReference type="EMBL" id="KPQ41714.1"/>
    </source>
</evidence>
<gene>
    <name evidence="1" type="ORF">MPEBLZ_03742</name>
</gene>
<dbReference type="Proteomes" id="UP000050360">
    <property type="component" value="Unassembled WGS sequence"/>
</dbReference>
<dbReference type="EMBL" id="LKCM01000311">
    <property type="protein sequence ID" value="KPQ41714.1"/>
    <property type="molecule type" value="Genomic_DNA"/>
</dbReference>
<organism evidence="1 2">
    <name type="scientific">Candidatus Methanoperedens nitratireducens</name>
    <dbReference type="NCBI Taxonomy" id="1392998"/>
    <lineage>
        <taxon>Archaea</taxon>
        <taxon>Methanobacteriati</taxon>
        <taxon>Methanobacteriota</taxon>
        <taxon>Stenosarchaea group</taxon>
        <taxon>Methanomicrobia</taxon>
        <taxon>Methanosarcinales</taxon>
        <taxon>ANME-2 cluster</taxon>
        <taxon>Candidatus Methanoperedentaceae</taxon>
        <taxon>Candidatus Methanoperedens</taxon>
    </lineage>
</organism>
<dbReference type="InterPro" id="IPR011990">
    <property type="entry name" value="TPR-like_helical_dom_sf"/>
</dbReference>
<protein>
    <submittedName>
        <fullName evidence="1">Uncharacterized protein</fullName>
    </submittedName>
</protein>
<accession>A0A0N8KQC0</accession>
<proteinExistence type="predicted"/>
<dbReference type="Gene3D" id="1.25.40.10">
    <property type="entry name" value="Tetratricopeptide repeat domain"/>
    <property type="match status" value="1"/>
</dbReference>
<sequence>MHDENINKIKEIIGSAAGIPDPVERSRKYRTIVGILSRNAVRSNDPAYIEEAMKIAGMVTDDPSKAYVEIIRAISKMNRKDKKTFDETVKITEKTDNDLDLSVALSEIVFAFGKYGINKKDEMIYFASLDLVQKIPMNTYRAMAYRNLSKVMADIDQIKSLDLLDRSIEVLEKSEGIKTIYQILAYCDISAVLAKLNDNRSYNFFRKAGEMTDNIIDDFEKSAVLLKILETGIEIGTKFEDKKLLDDAAGISKGITREYYKTLAKNALLKKKN</sequence>
<name>A0A0N8KQC0_9EURY</name>
<evidence type="ECO:0000313" key="2">
    <source>
        <dbReference type="Proteomes" id="UP000050360"/>
    </source>
</evidence>
<dbReference type="AlphaFoldDB" id="A0A0N8KQC0"/>
<comment type="caution">
    <text evidence="1">The sequence shown here is derived from an EMBL/GenBank/DDBJ whole genome shotgun (WGS) entry which is preliminary data.</text>
</comment>